<protein>
    <recommendedName>
        <fullName evidence="5">3-phospho-D-glycerate guanylyltransferase</fullName>
        <shortName evidence="5">3PG guanylyltransferase</shortName>
        <ecNumber evidence="5">2.7.7.106</ecNumber>
    </recommendedName>
</protein>
<keyword evidence="3 5" id="KW-0547">Nucleotide-binding</keyword>
<evidence type="ECO:0000256" key="5">
    <source>
        <dbReference type="HAMAP-Rule" id="MF_02114"/>
    </source>
</evidence>
<keyword evidence="2 5" id="KW-0548">Nucleotidyltransferase</keyword>
<reference evidence="6" key="1">
    <citation type="submission" date="2016-03" db="EMBL/GenBank/DDBJ databases">
        <authorList>
            <person name="Ploux O."/>
        </authorList>
    </citation>
    <scope>NUCLEOTIDE SEQUENCE</scope>
    <source>
        <strain evidence="6">UC10</strain>
    </source>
</reference>
<sequence>MAAETTIILPVRGFESGKSRLAKILSVQERTALNARMFAHVFAVAREVVGSDACLIVSPSQEICDLAESVGAQGLIEGGYGLNAALEEARRAVRARGSDGILALSCDLPLLVPADIEALLGAAHDVVLAPDVEGGGTNALLARGSAQIAYRFGPGSYRAHVHEAESLGAGVAVVNRPGLANDLDLPGQLSLLNNLGGGWQPAA</sequence>
<keyword evidence="4 5" id="KW-0342">GTP-binding</keyword>
<dbReference type="GO" id="GO:0005525">
    <property type="term" value="F:GTP binding"/>
    <property type="evidence" value="ECO:0007669"/>
    <property type="project" value="UniProtKB-KW"/>
</dbReference>
<dbReference type="KEGG" id="sphu:SPPYR_1434"/>
<gene>
    <name evidence="6" type="primary">cofC</name>
    <name evidence="5" type="synonym">fbiD</name>
    <name evidence="6" type="ORF">SPPYR_1434</name>
</gene>
<organism evidence="6">
    <name type="scientific">uncultured Sphingopyxis sp</name>
    <dbReference type="NCBI Taxonomy" id="310581"/>
    <lineage>
        <taxon>Bacteria</taxon>
        <taxon>Pseudomonadati</taxon>
        <taxon>Pseudomonadota</taxon>
        <taxon>Alphaproteobacteria</taxon>
        <taxon>Sphingomonadales</taxon>
        <taxon>Sphingomonadaceae</taxon>
        <taxon>Sphingopyxis</taxon>
        <taxon>environmental samples</taxon>
    </lineage>
</organism>
<evidence type="ECO:0000256" key="1">
    <source>
        <dbReference type="ARBA" id="ARBA00022679"/>
    </source>
</evidence>
<dbReference type="GO" id="GO:0043814">
    <property type="term" value="F:phospholactate guanylyltransferase activity"/>
    <property type="evidence" value="ECO:0007669"/>
    <property type="project" value="InterPro"/>
</dbReference>
<dbReference type="UniPathway" id="UPA00071"/>
<dbReference type="EMBL" id="LT598653">
    <property type="protein sequence ID" value="SBV32554.1"/>
    <property type="molecule type" value="Genomic_DNA"/>
</dbReference>
<dbReference type="EC" id="2.7.7.106" evidence="5"/>
<dbReference type="PANTHER" id="PTHR40392:SF1">
    <property type="entry name" value="2-PHOSPHO-L-LACTATE GUANYLYLTRANSFERASE"/>
    <property type="match status" value="1"/>
</dbReference>
<dbReference type="GO" id="GO:0052645">
    <property type="term" value="P:F420-0 metabolic process"/>
    <property type="evidence" value="ECO:0007669"/>
    <property type="project" value="UniProtKB-UniRule"/>
</dbReference>
<name>A0A1Y5PZB3_9SPHN</name>
<dbReference type="NCBIfam" id="TIGR03552">
    <property type="entry name" value="F420_cofC"/>
    <property type="match status" value="1"/>
</dbReference>
<dbReference type="SUPFAM" id="SSF53448">
    <property type="entry name" value="Nucleotide-diphospho-sugar transferases"/>
    <property type="match status" value="1"/>
</dbReference>
<comment type="pathway">
    <text evidence="5">Cofactor biosynthesis; coenzyme F420 biosynthesis.</text>
</comment>
<comment type="similarity">
    <text evidence="5">Belongs to the CofC family.</text>
</comment>
<dbReference type="InterPro" id="IPR002835">
    <property type="entry name" value="CofC"/>
</dbReference>
<evidence type="ECO:0000313" key="6">
    <source>
        <dbReference type="EMBL" id="SBV32554.1"/>
    </source>
</evidence>
<evidence type="ECO:0000256" key="2">
    <source>
        <dbReference type="ARBA" id="ARBA00022695"/>
    </source>
</evidence>
<dbReference type="PANTHER" id="PTHR40392">
    <property type="entry name" value="2-PHOSPHO-L-LACTATE GUANYLYLTRANSFERASE"/>
    <property type="match status" value="1"/>
</dbReference>
<comment type="function">
    <text evidence="5">Guanylyltransferase that catalyzes the activation of (2R)-3-phosphoglycerate (3PG) as 3-[(R)-glyceryl]-diphospho-5'-guanosine, via the condensation of 3PG with GTP. It is involved in the biosynthesis of a derivative of the hydride carrier cofactor coenzyme F420, 3PG-F420.</text>
</comment>
<keyword evidence="1 5" id="KW-0808">Transferase</keyword>
<evidence type="ECO:0000256" key="4">
    <source>
        <dbReference type="ARBA" id="ARBA00023134"/>
    </source>
</evidence>
<evidence type="ECO:0000256" key="3">
    <source>
        <dbReference type="ARBA" id="ARBA00022741"/>
    </source>
</evidence>
<comment type="catalytic activity">
    <reaction evidence="5">
        <text>(2R)-3-phosphoglycerate + GTP + H(+) = 3-[(R)-glyceryl]-diphospho-5'-guanosine + diphosphate</text>
        <dbReference type="Rhea" id="RHEA:63440"/>
        <dbReference type="ChEBI" id="CHEBI:15378"/>
        <dbReference type="ChEBI" id="CHEBI:33019"/>
        <dbReference type="ChEBI" id="CHEBI:37565"/>
        <dbReference type="ChEBI" id="CHEBI:58272"/>
        <dbReference type="ChEBI" id="CHEBI:147306"/>
        <dbReference type="EC" id="2.7.7.106"/>
    </reaction>
</comment>
<dbReference type="AlphaFoldDB" id="A0A1Y5PZB3"/>
<proteinExistence type="inferred from homology"/>
<dbReference type="InterPro" id="IPR029044">
    <property type="entry name" value="Nucleotide-diphossugar_trans"/>
</dbReference>
<dbReference type="Gene3D" id="3.90.550.10">
    <property type="entry name" value="Spore Coat Polysaccharide Biosynthesis Protein SpsA, Chain A"/>
    <property type="match status" value="1"/>
</dbReference>
<dbReference type="HAMAP" id="MF_02114">
    <property type="entry name" value="CofC"/>
    <property type="match status" value="1"/>
</dbReference>
<accession>A0A1Y5PZB3</accession>
<dbReference type="Pfam" id="PF01983">
    <property type="entry name" value="CofC"/>
    <property type="match status" value="1"/>
</dbReference>
<dbReference type="RefSeq" id="WP_184100658.1">
    <property type="nucleotide sequence ID" value="NZ_LT598653.1"/>
</dbReference>